<protein>
    <recommendedName>
        <fullName evidence="8">DNA 3'-5' helicase</fullName>
        <ecNumber evidence="8">5.6.2.4</ecNumber>
    </recommendedName>
</protein>
<evidence type="ECO:0000259" key="13">
    <source>
        <dbReference type="PROSITE" id="PS51217"/>
    </source>
</evidence>
<dbReference type="eggNOG" id="COG0210">
    <property type="taxonomic scope" value="Bacteria"/>
</dbReference>
<dbReference type="GO" id="GO:0005524">
    <property type="term" value="F:ATP binding"/>
    <property type="evidence" value="ECO:0007669"/>
    <property type="project" value="UniProtKB-UniRule"/>
</dbReference>
<dbReference type="SUPFAM" id="SSF52540">
    <property type="entry name" value="P-loop containing nucleoside triphosphate hydrolases"/>
    <property type="match status" value="1"/>
</dbReference>
<dbReference type="RefSeq" id="WP_008168350.1">
    <property type="nucleotide sequence ID" value="NZ_AGUF01000087.1"/>
</dbReference>
<dbReference type="InterPro" id="IPR027417">
    <property type="entry name" value="P-loop_NTPase"/>
</dbReference>
<dbReference type="GO" id="GO:0005829">
    <property type="term" value="C:cytosol"/>
    <property type="evidence" value="ECO:0007669"/>
    <property type="project" value="TreeGrafter"/>
</dbReference>
<dbReference type="EC" id="5.6.2.4" evidence="8"/>
<dbReference type="Gene3D" id="1.10.486.10">
    <property type="entry name" value="PCRA, domain 4"/>
    <property type="match status" value="1"/>
</dbReference>
<evidence type="ECO:0000313" key="14">
    <source>
        <dbReference type="EMBL" id="EHK63133.1"/>
    </source>
</evidence>
<dbReference type="InterPro" id="IPR013986">
    <property type="entry name" value="DExx_box_DNA_helicase_dom_sf"/>
</dbReference>
<evidence type="ECO:0000313" key="15">
    <source>
        <dbReference type="Proteomes" id="UP000003113"/>
    </source>
</evidence>
<evidence type="ECO:0000256" key="2">
    <source>
        <dbReference type="ARBA" id="ARBA00022741"/>
    </source>
</evidence>
<evidence type="ECO:0000256" key="1">
    <source>
        <dbReference type="ARBA" id="ARBA00009922"/>
    </source>
</evidence>
<dbReference type="InterPro" id="IPR014017">
    <property type="entry name" value="DNA_helicase_UvrD-like_C"/>
</dbReference>
<evidence type="ECO:0000256" key="11">
    <source>
        <dbReference type="SAM" id="MobiDB-lite"/>
    </source>
</evidence>
<dbReference type="GO" id="GO:0016887">
    <property type="term" value="F:ATP hydrolysis activity"/>
    <property type="evidence" value="ECO:0007669"/>
    <property type="project" value="RHEA"/>
</dbReference>
<dbReference type="GO" id="GO:0043138">
    <property type="term" value="F:3'-5' DNA helicase activity"/>
    <property type="evidence" value="ECO:0007669"/>
    <property type="project" value="UniProtKB-EC"/>
</dbReference>
<sequence>MSDHANLPSSPSNERPAELPAGSPTDRPTDRPTGRPTGRPDPLADLNPAQREAAEFGVAGAPGGDGPLLVIAGAGSGKTNTLAHRVAHLILNGADPQRMLLLTFSRRAAQEMERRVGSVLQRVMNLRSSQQAPSLPWAGTFHAIGARLLRDCAQRIGLSEAFTIHDRGDAEDLMGMVRHELGLSSTKSRFPLKGTCLAIYSRVVNSQTPVADVLKTSFPWCIQWEDELKNLFRAYVAAKQDQQVLDYDDLLLYWSEMMSDAEIAADVGARFDHVLVDEYQDTNRLQSSILLAMKPDGRGLTVVGDDAQSIYSFRAATVRNILDFPHQFLAPARVITLDRNYRSTQPILNASNAVIGLATERYAKDLWTDRQSSQLPELVTVSDEAGQARWVADQVLAQREGGATLKSQAALFRTTSHSAALELELTRRNIPFVKFGGLRFLEAAHVKDLLSLLRWAENPRGRMAGFRVAQLLPGIGPATAGKLMDAMSASDEPLRALREFKPGAAAQEEWGAFADTYAALCDPGLKWPADVDLALRWYSGQLERLYDDARVRKTDLDQLVRIASGYPSRERFLTELTLDPPDATSDESGAPLRDEDYMILSTIHSAKGQEWKAVYVLNVVDGCIPSDMSTGTAEEIEEERRLLYVAMTRAKERLQLIVPQRFYVHQQTGMGDRHVYGSRTRYITNAMLPLFDHLPKLPDLPAGRGEPKEPQAPRIDVAKRVRNLF</sequence>
<keyword evidence="6" id="KW-0413">Isomerase</keyword>
<comment type="catalytic activity">
    <reaction evidence="7">
        <text>Couples ATP hydrolysis with the unwinding of duplex DNA by translocating in the 3'-5' direction.</text>
        <dbReference type="EC" id="5.6.2.4"/>
    </reaction>
</comment>
<keyword evidence="15" id="KW-1185">Reference proteome</keyword>
<dbReference type="Pfam" id="PF13361">
    <property type="entry name" value="UvrD_C"/>
    <property type="match status" value="2"/>
</dbReference>
<keyword evidence="5 10" id="KW-0067">ATP-binding</keyword>
<dbReference type="Gene3D" id="1.10.10.160">
    <property type="match status" value="1"/>
</dbReference>
<feature type="domain" description="UvrD-like helicase C-terminal" evidence="13">
    <location>
        <begin position="345"/>
        <end position="608"/>
    </location>
</feature>
<dbReference type="InterPro" id="IPR000212">
    <property type="entry name" value="DNA_helicase_UvrD/REP"/>
</dbReference>
<proteinExistence type="inferred from homology"/>
<evidence type="ECO:0000256" key="8">
    <source>
        <dbReference type="ARBA" id="ARBA00034808"/>
    </source>
</evidence>
<dbReference type="PROSITE" id="PS51217">
    <property type="entry name" value="UVRD_HELICASE_CTER"/>
    <property type="match status" value="1"/>
</dbReference>
<dbReference type="PATRIC" id="fig|477184.5.peg.5290"/>
<reference evidence="14 15" key="1">
    <citation type="journal article" date="2012" name="J. Bacteriol.">
        <title>Genome sequence of the highly efficient arsenite-oxidizing bacterium Achromobacter arsenitoxydans SY8.</title>
        <authorList>
            <person name="Li X."/>
            <person name="Hu Y."/>
            <person name="Gong J."/>
            <person name="Lin Y."/>
            <person name="Johnstone L."/>
            <person name="Rensing C."/>
            <person name="Wang G."/>
        </authorList>
    </citation>
    <scope>NUCLEOTIDE SEQUENCE [LARGE SCALE GENOMIC DNA]</scope>
    <source>
        <strain evidence="14 15">SY8</strain>
    </source>
</reference>
<feature type="region of interest" description="Disordered" evidence="11">
    <location>
        <begin position="1"/>
        <end position="46"/>
    </location>
</feature>
<gene>
    <name evidence="14" type="ORF">KYC_26957</name>
</gene>
<dbReference type="AlphaFoldDB" id="H0FF25"/>
<evidence type="ECO:0000256" key="7">
    <source>
        <dbReference type="ARBA" id="ARBA00034617"/>
    </source>
</evidence>
<evidence type="ECO:0000256" key="4">
    <source>
        <dbReference type="ARBA" id="ARBA00022806"/>
    </source>
</evidence>
<comment type="catalytic activity">
    <reaction evidence="9">
        <text>ATP + H2O = ADP + phosphate + H(+)</text>
        <dbReference type="Rhea" id="RHEA:13065"/>
        <dbReference type="ChEBI" id="CHEBI:15377"/>
        <dbReference type="ChEBI" id="CHEBI:15378"/>
        <dbReference type="ChEBI" id="CHEBI:30616"/>
        <dbReference type="ChEBI" id="CHEBI:43474"/>
        <dbReference type="ChEBI" id="CHEBI:456216"/>
        <dbReference type="EC" id="5.6.2.4"/>
    </reaction>
</comment>
<evidence type="ECO:0000256" key="3">
    <source>
        <dbReference type="ARBA" id="ARBA00022801"/>
    </source>
</evidence>
<evidence type="ECO:0000259" key="12">
    <source>
        <dbReference type="PROSITE" id="PS51198"/>
    </source>
</evidence>
<dbReference type="EMBL" id="AGUF01000087">
    <property type="protein sequence ID" value="EHK63133.1"/>
    <property type="molecule type" value="Genomic_DNA"/>
</dbReference>
<comment type="similarity">
    <text evidence="1">Belongs to the helicase family. UvrD subfamily.</text>
</comment>
<dbReference type="Pfam" id="PF00580">
    <property type="entry name" value="UvrD-helicase"/>
    <property type="match status" value="1"/>
</dbReference>
<dbReference type="Proteomes" id="UP000003113">
    <property type="component" value="Unassembled WGS sequence"/>
</dbReference>
<dbReference type="PANTHER" id="PTHR11070">
    <property type="entry name" value="UVRD / RECB / PCRA DNA HELICASE FAMILY MEMBER"/>
    <property type="match status" value="1"/>
</dbReference>
<dbReference type="STRING" id="477184.KYC_26957"/>
<dbReference type="PROSITE" id="PS51198">
    <property type="entry name" value="UVRD_HELICASE_ATP_BIND"/>
    <property type="match status" value="1"/>
</dbReference>
<evidence type="ECO:0000256" key="9">
    <source>
        <dbReference type="ARBA" id="ARBA00048988"/>
    </source>
</evidence>
<evidence type="ECO:0000256" key="6">
    <source>
        <dbReference type="ARBA" id="ARBA00023235"/>
    </source>
</evidence>
<dbReference type="InterPro" id="IPR014016">
    <property type="entry name" value="UvrD-like_ATP-bd"/>
</dbReference>
<dbReference type="GO" id="GO:0003677">
    <property type="term" value="F:DNA binding"/>
    <property type="evidence" value="ECO:0007669"/>
    <property type="project" value="InterPro"/>
</dbReference>
<dbReference type="PANTHER" id="PTHR11070:SF3">
    <property type="entry name" value="DNA 3'-5' HELICASE"/>
    <property type="match status" value="1"/>
</dbReference>
<keyword evidence="3 10" id="KW-0378">Hydrolase</keyword>
<organism evidence="14 15">
    <name type="scientific">Achromobacter arsenitoxydans SY8</name>
    <dbReference type="NCBI Taxonomy" id="477184"/>
    <lineage>
        <taxon>Bacteria</taxon>
        <taxon>Pseudomonadati</taxon>
        <taxon>Pseudomonadota</taxon>
        <taxon>Betaproteobacteria</taxon>
        <taxon>Burkholderiales</taxon>
        <taxon>Alcaligenaceae</taxon>
        <taxon>Achromobacter</taxon>
    </lineage>
</organism>
<keyword evidence="4 10" id="KW-0347">Helicase</keyword>
<keyword evidence="2 10" id="KW-0547">Nucleotide-binding</keyword>
<name>H0FF25_9BURK</name>
<comment type="caution">
    <text evidence="14">The sequence shown here is derived from an EMBL/GenBank/DDBJ whole genome shotgun (WGS) entry which is preliminary data.</text>
</comment>
<dbReference type="Gene3D" id="3.40.50.300">
    <property type="entry name" value="P-loop containing nucleotide triphosphate hydrolases"/>
    <property type="match status" value="2"/>
</dbReference>
<accession>H0FF25</accession>
<evidence type="ECO:0000256" key="5">
    <source>
        <dbReference type="ARBA" id="ARBA00022840"/>
    </source>
</evidence>
<dbReference type="CDD" id="cd17932">
    <property type="entry name" value="DEXQc_UvrD"/>
    <property type="match status" value="1"/>
</dbReference>
<feature type="binding site" evidence="10">
    <location>
        <begin position="72"/>
        <end position="79"/>
    </location>
    <ligand>
        <name>ATP</name>
        <dbReference type="ChEBI" id="CHEBI:30616"/>
    </ligand>
</feature>
<evidence type="ECO:0000256" key="10">
    <source>
        <dbReference type="PROSITE-ProRule" id="PRU00560"/>
    </source>
</evidence>
<feature type="domain" description="UvrD-like helicase ATP-binding" evidence="12">
    <location>
        <begin position="51"/>
        <end position="344"/>
    </location>
</feature>
<dbReference type="GO" id="GO:0000725">
    <property type="term" value="P:recombinational repair"/>
    <property type="evidence" value="ECO:0007669"/>
    <property type="project" value="TreeGrafter"/>
</dbReference>